<evidence type="ECO:0000313" key="2">
    <source>
        <dbReference type="EMBL" id="VDK32483.1"/>
    </source>
</evidence>
<dbReference type="PROSITE" id="PS50279">
    <property type="entry name" value="BPTI_KUNITZ_2"/>
    <property type="match status" value="1"/>
</dbReference>
<dbReference type="InterPro" id="IPR036880">
    <property type="entry name" value="Kunitz_BPTI_sf"/>
</dbReference>
<dbReference type="InterPro" id="IPR002223">
    <property type="entry name" value="Kunitz_BPTI"/>
</dbReference>
<dbReference type="EMBL" id="UYRR01023332">
    <property type="protein sequence ID" value="VDK32483.1"/>
    <property type="molecule type" value="Genomic_DNA"/>
</dbReference>
<dbReference type="OrthoDB" id="4473401at2759"/>
<dbReference type="PROSITE" id="PS00280">
    <property type="entry name" value="BPTI_KUNITZ_1"/>
    <property type="match status" value="1"/>
</dbReference>
<feature type="non-terminal residue" evidence="2">
    <location>
        <position position="89"/>
    </location>
</feature>
<dbReference type="InterPro" id="IPR006150">
    <property type="entry name" value="Cys_repeat_1"/>
</dbReference>
<dbReference type="Gene3D" id="4.10.410.10">
    <property type="entry name" value="Pancreatic trypsin inhibitor Kunitz domain"/>
    <property type="match status" value="1"/>
</dbReference>
<dbReference type="Pfam" id="PF00014">
    <property type="entry name" value="Kunitz_BPTI"/>
    <property type="match status" value="1"/>
</dbReference>
<organism evidence="2 3">
    <name type="scientific">Anisakis simplex</name>
    <name type="common">Herring worm</name>
    <dbReference type="NCBI Taxonomy" id="6269"/>
    <lineage>
        <taxon>Eukaryota</taxon>
        <taxon>Metazoa</taxon>
        <taxon>Ecdysozoa</taxon>
        <taxon>Nematoda</taxon>
        <taxon>Chromadorea</taxon>
        <taxon>Rhabditida</taxon>
        <taxon>Spirurina</taxon>
        <taxon>Ascaridomorpha</taxon>
        <taxon>Ascaridoidea</taxon>
        <taxon>Anisakidae</taxon>
        <taxon>Anisakis</taxon>
        <taxon>Anisakis simplex complex</taxon>
    </lineage>
</organism>
<dbReference type="AlphaFoldDB" id="A0A3P6PS12"/>
<reference evidence="2 3" key="1">
    <citation type="submission" date="2018-11" db="EMBL/GenBank/DDBJ databases">
        <authorList>
            <consortium name="Pathogen Informatics"/>
        </authorList>
    </citation>
    <scope>NUCLEOTIDE SEQUENCE [LARGE SCALE GENOMIC DNA]</scope>
</reference>
<dbReference type="SUPFAM" id="SSF57362">
    <property type="entry name" value="BPTI-like"/>
    <property type="match status" value="1"/>
</dbReference>
<dbReference type="Proteomes" id="UP000267096">
    <property type="component" value="Unassembled WGS sequence"/>
</dbReference>
<dbReference type="SMART" id="SM00131">
    <property type="entry name" value="KU"/>
    <property type="match status" value="1"/>
</dbReference>
<feature type="domain" description="BPTI/Kunitz inhibitor" evidence="1">
    <location>
        <begin position="1"/>
        <end position="40"/>
    </location>
</feature>
<sequence>MTMTRYHYDSVTRKCEPFQFFGCSSNGNNFASKLLCEQFCVEKAIPKESDCNGLSPLVDPSNSVQQCDSSVSCPSGFVCNSQKRCCPTP</sequence>
<dbReference type="PANTHER" id="PTHR46339:SF6">
    <property type="entry name" value="BPTI_KUNITZ INHIBITOR DOMAIN-CONTAINING PROTEIN"/>
    <property type="match status" value="1"/>
</dbReference>
<dbReference type="SMART" id="SM00289">
    <property type="entry name" value="WR1"/>
    <property type="match status" value="1"/>
</dbReference>
<keyword evidence="3" id="KW-1185">Reference proteome</keyword>
<dbReference type="CDD" id="cd00109">
    <property type="entry name" value="Kunitz-type"/>
    <property type="match status" value="1"/>
</dbReference>
<accession>A0A3P6PS12</accession>
<evidence type="ECO:0000313" key="3">
    <source>
        <dbReference type="Proteomes" id="UP000267096"/>
    </source>
</evidence>
<gene>
    <name evidence="2" type="ORF">ASIM_LOCUS8517</name>
</gene>
<proteinExistence type="predicted"/>
<dbReference type="PANTHER" id="PTHR46339">
    <property type="entry name" value="PROTEIN CBG15282-RELATED"/>
    <property type="match status" value="1"/>
</dbReference>
<dbReference type="InterPro" id="IPR020901">
    <property type="entry name" value="Prtase_inh_Kunz-CS"/>
</dbReference>
<protein>
    <recommendedName>
        <fullName evidence="1">BPTI/Kunitz inhibitor domain-containing protein</fullName>
    </recommendedName>
</protein>
<name>A0A3P6PS12_ANISI</name>
<evidence type="ECO:0000259" key="1">
    <source>
        <dbReference type="PROSITE" id="PS50279"/>
    </source>
</evidence>
<dbReference type="InterPro" id="IPR053014">
    <property type="entry name" value="Cuticle_assoc_divergent"/>
</dbReference>
<dbReference type="GO" id="GO:0004867">
    <property type="term" value="F:serine-type endopeptidase inhibitor activity"/>
    <property type="evidence" value="ECO:0007669"/>
    <property type="project" value="InterPro"/>
</dbReference>